<sequence length="92" mass="9983">MAVPTIVLIPFCVSGHLTSILEAGKRLLASSPLAMSLTVLVTPMTMAANLMSEVADLIRREAEPGFDVRFHHLPAVELPDKKGVEDFISRVI</sequence>
<dbReference type="Gramene" id="TVU39009">
    <property type="protein sequence ID" value="TVU39009"/>
    <property type="gene ID" value="EJB05_12410"/>
</dbReference>
<keyword evidence="2" id="KW-1185">Reference proteome</keyword>
<dbReference type="EMBL" id="RWGY01000007">
    <property type="protein sequence ID" value="TVU39009.1"/>
    <property type="molecule type" value="Genomic_DNA"/>
</dbReference>
<reference evidence="1 2" key="1">
    <citation type="journal article" date="2019" name="Sci. Rep.">
        <title>A high-quality genome of Eragrostis curvula grass provides insights into Poaceae evolution and supports new strategies to enhance forage quality.</title>
        <authorList>
            <person name="Carballo J."/>
            <person name="Santos B.A.C.M."/>
            <person name="Zappacosta D."/>
            <person name="Garbus I."/>
            <person name="Selva J.P."/>
            <person name="Gallo C.A."/>
            <person name="Diaz A."/>
            <person name="Albertini E."/>
            <person name="Caccamo M."/>
            <person name="Echenique V."/>
        </authorList>
    </citation>
    <scope>NUCLEOTIDE SEQUENCE [LARGE SCALE GENOMIC DNA]</scope>
    <source>
        <strain evidence="2">cv. Victoria</strain>
        <tissue evidence="1">Leaf</tissue>
    </source>
</reference>
<organism evidence="1 2">
    <name type="scientific">Eragrostis curvula</name>
    <name type="common">weeping love grass</name>
    <dbReference type="NCBI Taxonomy" id="38414"/>
    <lineage>
        <taxon>Eukaryota</taxon>
        <taxon>Viridiplantae</taxon>
        <taxon>Streptophyta</taxon>
        <taxon>Embryophyta</taxon>
        <taxon>Tracheophyta</taxon>
        <taxon>Spermatophyta</taxon>
        <taxon>Magnoliopsida</taxon>
        <taxon>Liliopsida</taxon>
        <taxon>Poales</taxon>
        <taxon>Poaceae</taxon>
        <taxon>PACMAD clade</taxon>
        <taxon>Chloridoideae</taxon>
        <taxon>Eragrostideae</taxon>
        <taxon>Eragrostidinae</taxon>
        <taxon>Eragrostis</taxon>
    </lineage>
</organism>
<name>A0A5J9VS78_9POAL</name>
<dbReference type="AlphaFoldDB" id="A0A5J9VS78"/>
<evidence type="ECO:0000313" key="2">
    <source>
        <dbReference type="Proteomes" id="UP000324897"/>
    </source>
</evidence>
<feature type="non-terminal residue" evidence="1">
    <location>
        <position position="1"/>
    </location>
</feature>
<evidence type="ECO:0000313" key="1">
    <source>
        <dbReference type="EMBL" id="TVU39009.1"/>
    </source>
</evidence>
<dbReference type="Gene3D" id="3.40.50.2000">
    <property type="entry name" value="Glycogen Phosphorylase B"/>
    <property type="match status" value="1"/>
</dbReference>
<gene>
    <name evidence="1" type="ORF">EJB05_12410</name>
</gene>
<dbReference type="OrthoDB" id="690406at2759"/>
<accession>A0A5J9VS78</accession>
<proteinExistence type="predicted"/>
<dbReference type="Proteomes" id="UP000324897">
    <property type="component" value="Chromosome 4"/>
</dbReference>
<protein>
    <submittedName>
        <fullName evidence="1">Uncharacterized protein</fullName>
    </submittedName>
</protein>
<comment type="caution">
    <text evidence="1">The sequence shown here is derived from an EMBL/GenBank/DDBJ whole genome shotgun (WGS) entry which is preliminary data.</text>
</comment>